<reference evidence="2" key="1">
    <citation type="submission" date="2005-09" db="EMBL/GenBank/DDBJ databases">
        <authorList>
            <person name="Mural R.J."/>
            <person name="Li P.W."/>
            <person name="Adams M.D."/>
            <person name="Amanatides P.G."/>
            <person name="Baden-Tillson H."/>
            <person name="Barnstead M."/>
            <person name="Chin S.H."/>
            <person name="Dew I."/>
            <person name="Evans C.A."/>
            <person name="Ferriera S."/>
            <person name="Flanigan M."/>
            <person name="Fosler C."/>
            <person name="Glodek A."/>
            <person name="Gu Z."/>
            <person name="Holt R.A."/>
            <person name="Jennings D."/>
            <person name="Kraft C.L."/>
            <person name="Lu F."/>
            <person name="Nguyen T."/>
            <person name="Nusskern D.R."/>
            <person name="Pfannkoch C.M."/>
            <person name="Sitter C."/>
            <person name="Sutton G.G."/>
            <person name="Venter J.C."/>
            <person name="Wang Z."/>
            <person name="Woodage T."/>
            <person name="Zheng X.H."/>
            <person name="Zhong F."/>
        </authorList>
    </citation>
    <scope>NUCLEOTIDE SEQUENCE [LARGE SCALE GENOMIC DNA]</scope>
    <source>
        <strain>BN</strain>
        <strain evidence="2">Sprague-Dawley</strain>
    </source>
</reference>
<protein>
    <submittedName>
        <fullName evidence="1">RCG51316</fullName>
    </submittedName>
</protein>
<organism evidence="1 2">
    <name type="scientific">Rattus norvegicus</name>
    <name type="common">Rat</name>
    <dbReference type="NCBI Taxonomy" id="10116"/>
    <lineage>
        <taxon>Eukaryota</taxon>
        <taxon>Metazoa</taxon>
        <taxon>Chordata</taxon>
        <taxon>Craniata</taxon>
        <taxon>Vertebrata</taxon>
        <taxon>Euteleostomi</taxon>
        <taxon>Mammalia</taxon>
        <taxon>Eutheria</taxon>
        <taxon>Euarchontoglires</taxon>
        <taxon>Glires</taxon>
        <taxon>Rodentia</taxon>
        <taxon>Myomorpha</taxon>
        <taxon>Muroidea</taxon>
        <taxon>Muridae</taxon>
        <taxon>Murinae</taxon>
        <taxon>Rattus</taxon>
    </lineage>
</organism>
<dbReference type="Proteomes" id="UP000234681">
    <property type="component" value="Chromosome 19"/>
</dbReference>
<dbReference type="InterPro" id="IPR036291">
    <property type="entry name" value="NAD(P)-bd_dom_sf"/>
</dbReference>
<gene>
    <name evidence="1" type="ORF">rCG_51316</name>
</gene>
<evidence type="ECO:0000313" key="2">
    <source>
        <dbReference type="Proteomes" id="UP000234681"/>
    </source>
</evidence>
<sequence length="97" mass="10893">MGSVLSVISSLNSTRCCPMFQRDYNHGTFHSSQGWQWETFVDRKATSISRECDLGLRVQWYLDYHGEGRSPLKGGAGKVIISGCPLFVKGINHNKDE</sequence>
<dbReference type="AlphaFoldDB" id="A6IYH9"/>
<name>A6IYH9_RAT</name>
<accession>A6IYH9</accession>
<evidence type="ECO:0000313" key="1">
    <source>
        <dbReference type="EMBL" id="EDL92307.1"/>
    </source>
</evidence>
<dbReference type="SUPFAM" id="SSF51735">
    <property type="entry name" value="NAD(P)-binding Rossmann-fold domains"/>
    <property type="match status" value="1"/>
</dbReference>
<proteinExistence type="predicted"/>
<dbReference type="EMBL" id="CH473972">
    <property type="protein sequence ID" value="EDL92307.1"/>
    <property type="molecule type" value="Genomic_DNA"/>
</dbReference>